<evidence type="ECO:0000313" key="7">
    <source>
        <dbReference type="Proteomes" id="UP000184188"/>
    </source>
</evidence>
<keyword evidence="2" id="KW-0238">DNA-binding</keyword>
<evidence type="ECO:0000256" key="3">
    <source>
        <dbReference type="ARBA" id="ARBA00023163"/>
    </source>
</evidence>
<protein>
    <recommendedName>
        <fullName evidence="8">Zn(2)-C6 fungal-type domain-containing protein</fullName>
    </recommendedName>
</protein>
<keyword evidence="3" id="KW-0804">Transcription</keyword>
<gene>
    <name evidence="6" type="ORF">ASPZODRAFT_136414</name>
</gene>
<keyword evidence="1" id="KW-0805">Transcription regulation</keyword>
<evidence type="ECO:0000256" key="1">
    <source>
        <dbReference type="ARBA" id="ARBA00023015"/>
    </source>
</evidence>
<dbReference type="RefSeq" id="XP_022577728.1">
    <property type="nucleotide sequence ID" value="XM_022724060.1"/>
</dbReference>
<dbReference type="GO" id="GO:0001228">
    <property type="term" value="F:DNA-binding transcription activator activity, RNA polymerase II-specific"/>
    <property type="evidence" value="ECO:0007669"/>
    <property type="project" value="TreeGrafter"/>
</dbReference>
<reference evidence="7" key="1">
    <citation type="journal article" date="2017" name="Genome Biol.">
        <title>Comparative genomics reveals high biological diversity and specific adaptations in the industrially and medically important fungal genus Aspergillus.</title>
        <authorList>
            <person name="de Vries R.P."/>
            <person name="Riley R."/>
            <person name="Wiebenga A."/>
            <person name="Aguilar-Osorio G."/>
            <person name="Amillis S."/>
            <person name="Uchima C.A."/>
            <person name="Anderluh G."/>
            <person name="Asadollahi M."/>
            <person name="Askin M."/>
            <person name="Barry K."/>
            <person name="Battaglia E."/>
            <person name="Bayram O."/>
            <person name="Benocci T."/>
            <person name="Braus-Stromeyer S.A."/>
            <person name="Caldana C."/>
            <person name="Canovas D."/>
            <person name="Cerqueira G.C."/>
            <person name="Chen F."/>
            <person name="Chen W."/>
            <person name="Choi C."/>
            <person name="Clum A."/>
            <person name="Dos Santos R.A."/>
            <person name="Damasio A.R."/>
            <person name="Diallinas G."/>
            <person name="Emri T."/>
            <person name="Fekete E."/>
            <person name="Flipphi M."/>
            <person name="Freyberg S."/>
            <person name="Gallo A."/>
            <person name="Gournas C."/>
            <person name="Habgood R."/>
            <person name="Hainaut M."/>
            <person name="Harispe M.L."/>
            <person name="Henrissat B."/>
            <person name="Hilden K.S."/>
            <person name="Hope R."/>
            <person name="Hossain A."/>
            <person name="Karabika E."/>
            <person name="Karaffa L."/>
            <person name="Karanyi Z."/>
            <person name="Krasevec N."/>
            <person name="Kuo A."/>
            <person name="Kusch H."/>
            <person name="LaButti K."/>
            <person name="Lagendijk E.L."/>
            <person name="Lapidus A."/>
            <person name="Levasseur A."/>
            <person name="Lindquist E."/>
            <person name="Lipzen A."/>
            <person name="Logrieco A.F."/>
            <person name="MacCabe A."/>
            <person name="Maekelae M.R."/>
            <person name="Malavazi I."/>
            <person name="Melin P."/>
            <person name="Meyer V."/>
            <person name="Mielnichuk N."/>
            <person name="Miskei M."/>
            <person name="Molnar A.P."/>
            <person name="Mule G."/>
            <person name="Ngan C.Y."/>
            <person name="Orejas M."/>
            <person name="Orosz E."/>
            <person name="Ouedraogo J.P."/>
            <person name="Overkamp K.M."/>
            <person name="Park H.-S."/>
            <person name="Perrone G."/>
            <person name="Piumi F."/>
            <person name="Punt P.J."/>
            <person name="Ram A.F."/>
            <person name="Ramon A."/>
            <person name="Rauscher S."/>
            <person name="Record E."/>
            <person name="Riano-Pachon D.M."/>
            <person name="Robert V."/>
            <person name="Roehrig J."/>
            <person name="Ruller R."/>
            <person name="Salamov A."/>
            <person name="Salih N.S."/>
            <person name="Samson R.A."/>
            <person name="Sandor E."/>
            <person name="Sanguinetti M."/>
            <person name="Schuetze T."/>
            <person name="Sepcic K."/>
            <person name="Shelest E."/>
            <person name="Sherlock G."/>
            <person name="Sophianopoulou V."/>
            <person name="Squina F.M."/>
            <person name="Sun H."/>
            <person name="Susca A."/>
            <person name="Todd R.B."/>
            <person name="Tsang A."/>
            <person name="Unkles S.E."/>
            <person name="van de Wiele N."/>
            <person name="van Rossen-Uffink D."/>
            <person name="Oliveira J.V."/>
            <person name="Vesth T.C."/>
            <person name="Visser J."/>
            <person name="Yu J.-H."/>
            <person name="Zhou M."/>
            <person name="Andersen M.R."/>
            <person name="Archer D.B."/>
            <person name="Baker S.E."/>
            <person name="Benoit I."/>
            <person name="Brakhage A.A."/>
            <person name="Braus G.H."/>
            <person name="Fischer R."/>
            <person name="Frisvad J.C."/>
            <person name="Goldman G.H."/>
            <person name="Houbraken J."/>
            <person name="Oakley B."/>
            <person name="Pocsi I."/>
            <person name="Scazzocchio C."/>
            <person name="Seiboth B."/>
            <person name="vanKuyk P.A."/>
            <person name="Wortman J."/>
            <person name="Dyer P.S."/>
            <person name="Grigoriev I.V."/>
        </authorList>
    </citation>
    <scope>NUCLEOTIDE SEQUENCE [LARGE SCALE GENOMIC DNA]</scope>
    <source>
        <strain evidence="7">CBS 506.65</strain>
    </source>
</reference>
<dbReference type="GO" id="GO:0008270">
    <property type="term" value="F:zinc ion binding"/>
    <property type="evidence" value="ECO:0007669"/>
    <property type="project" value="InterPro"/>
</dbReference>
<dbReference type="AlphaFoldDB" id="A0A1L9S7T3"/>
<dbReference type="OrthoDB" id="4937900at2759"/>
<sequence>MAARRSHGQKKCLPCKARRMKCSETRPGCEQCSNHRLVSQNNSPSLIWSDIRIKSRPPTPSSSSSSTASEDSVDLMASEQKLNLEDLELMMNWCTATYRSLARTSAGERVWQSVVPRESLRNPFLMRGVLALSALHLAFTHRGKQQKEYLKTAQAHQTHALGGLTLAGAVSERNCNATFALSSLMIVFSIAFPLLVRPTSTHTSLDDLCRVFSITRRSIKVLIEIIPWVQDGEMGSLTTREEDPAPQMPDTSKLAILFLHNLNTTFSNHDPHHETAVYTETIQILGECLEKLLRGGEPSLIAFRWIHRLPARYLDLLTDRQPLALTILAHYCVILHHLRDRWWMGDWGTRILREISQVLGCQWTQSISWAIDATGFVPGT</sequence>
<evidence type="ECO:0000256" key="5">
    <source>
        <dbReference type="SAM" id="MobiDB-lite"/>
    </source>
</evidence>
<dbReference type="InterPro" id="IPR053157">
    <property type="entry name" value="Sterol_Uptake_Regulator"/>
</dbReference>
<keyword evidence="7" id="KW-1185">Reference proteome</keyword>
<dbReference type="PANTHER" id="PTHR47784">
    <property type="entry name" value="STEROL UPTAKE CONTROL PROTEIN 2"/>
    <property type="match status" value="1"/>
</dbReference>
<keyword evidence="4" id="KW-0539">Nucleus</keyword>
<dbReference type="GeneID" id="34610525"/>
<dbReference type="VEuPathDB" id="FungiDB:ASPZODRAFT_136414"/>
<dbReference type="InterPro" id="IPR036864">
    <property type="entry name" value="Zn2-C6_fun-type_DNA-bd_sf"/>
</dbReference>
<dbReference type="Gene3D" id="4.10.240.10">
    <property type="entry name" value="Zn(2)-C6 fungal-type DNA-binding domain"/>
    <property type="match status" value="1"/>
</dbReference>
<organism evidence="6 7">
    <name type="scientific">Penicilliopsis zonata CBS 506.65</name>
    <dbReference type="NCBI Taxonomy" id="1073090"/>
    <lineage>
        <taxon>Eukaryota</taxon>
        <taxon>Fungi</taxon>
        <taxon>Dikarya</taxon>
        <taxon>Ascomycota</taxon>
        <taxon>Pezizomycotina</taxon>
        <taxon>Eurotiomycetes</taxon>
        <taxon>Eurotiomycetidae</taxon>
        <taxon>Eurotiales</taxon>
        <taxon>Aspergillaceae</taxon>
        <taxon>Penicilliopsis</taxon>
    </lineage>
</organism>
<dbReference type="PANTHER" id="PTHR47784:SF13">
    <property type="entry name" value="ZN(II)2CYS6 TRANSCRIPTION FACTOR (EUROFUNG)"/>
    <property type="match status" value="1"/>
</dbReference>
<dbReference type="GO" id="GO:0003677">
    <property type="term" value="F:DNA binding"/>
    <property type="evidence" value="ECO:0007669"/>
    <property type="project" value="UniProtKB-KW"/>
</dbReference>
<feature type="region of interest" description="Disordered" evidence="5">
    <location>
        <begin position="53"/>
        <end position="74"/>
    </location>
</feature>
<evidence type="ECO:0000313" key="6">
    <source>
        <dbReference type="EMBL" id="OJJ43218.1"/>
    </source>
</evidence>
<dbReference type="SUPFAM" id="SSF57701">
    <property type="entry name" value="Zn2/Cys6 DNA-binding domain"/>
    <property type="match status" value="1"/>
</dbReference>
<dbReference type="Proteomes" id="UP000184188">
    <property type="component" value="Unassembled WGS sequence"/>
</dbReference>
<evidence type="ECO:0000256" key="2">
    <source>
        <dbReference type="ARBA" id="ARBA00023125"/>
    </source>
</evidence>
<name>A0A1L9S7T3_9EURO</name>
<evidence type="ECO:0000256" key="4">
    <source>
        <dbReference type="ARBA" id="ARBA00023242"/>
    </source>
</evidence>
<dbReference type="EMBL" id="KV878353">
    <property type="protein sequence ID" value="OJJ43218.1"/>
    <property type="molecule type" value="Genomic_DNA"/>
</dbReference>
<proteinExistence type="predicted"/>
<evidence type="ECO:0008006" key="8">
    <source>
        <dbReference type="Google" id="ProtNLM"/>
    </source>
</evidence>
<accession>A0A1L9S7T3</accession>
<dbReference type="STRING" id="1073090.A0A1L9S7T3"/>